<proteinExistence type="predicted"/>
<gene>
    <name evidence="1" type="ORF">S03H2_47261</name>
</gene>
<comment type="caution">
    <text evidence="1">The sequence shown here is derived from an EMBL/GenBank/DDBJ whole genome shotgun (WGS) entry which is preliminary data.</text>
</comment>
<reference evidence="1" key="1">
    <citation type="journal article" date="2014" name="Front. Microbiol.">
        <title>High frequency of phylogenetically diverse reductive dehalogenase-homologous genes in deep subseafloor sedimentary metagenomes.</title>
        <authorList>
            <person name="Kawai M."/>
            <person name="Futagami T."/>
            <person name="Toyoda A."/>
            <person name="Takaki Y."/>
            <person name="Nishi S."/>
            <person name="Hori S."/>
            <person name="Arai W."/>
            <person name="Tsubouchi T."/>
            <person name="Morono Y."/>
            <person name="Uchiyama I."/>
            <person name="Ito T."/>
            <person name="Fujiyama A."/>
            <person name="Inagaki F."/>
            <person name="Takami H."/>
        </authorList>
    </citation>
    <scope>NUCLEOTIDE SEQUENCE</scope>
    <source>
        <strain evidence="1">Expedition CK06-06</strain>
    </source>
</reference>
<name>X1IM80_9ZZZZ</name>
<evidence type="ECO:0000313" key="1">
    <source>
        <dbReference type="EMBL" id="GAH70360.1"/>
    </source>
</evidence>
<sequence length="56" mass="6442">LDITLSENEKIAEKKGVIKFGSIFSKSFVIFLLYKQAPALFKIKSQCIFILNYIEL</sequence>
<dbReference type="EMBL" id="BARU01029738">
    <property type="protein sequence ID" value="GAH70360.1"/>
    <property type="molecule type" value="Genomic_DNA"/>
</dbReference>
<protein>
    <submittedName>
        <fullName evidence="1">Uncharacterized protein</fullName>
    </submittedName>
</protein>
<feature type="non-terminal residue" evidence="1">
    <location>
        <position position="1"/>
    </location>
</feature>
<dbReference type="AlphaFoldDB" id="X1IM80"/>
<accession>X1IM80</accession>
<organism evidence="1">
    <name type="scientific">marine sediment metagenome</name>
    <dbReference type="NCBI Taxonomy" id="412755"/>
    <lineage>
        <taxon>unclassified sequences</taxon>
        <taxon>metagenomes</taxon>
        <taxon>ecological metagenomes</taxon>
    </lineage>
</organism>